<feature type="domain" description="Pellino RING" evidence="4">
    <location>
        <begin position="254"/>
        <end position="362"/>
    </location>
</feature>
<dbReference type="Proteomes" id="UP000887565">
    <property type="component" value="Unplaced"/>
</dbReference>
<dbReference type="InterPro" id="IPR048335">
    <property type="entry name" value="Pellino_RING"/>
</dbReference>
<evidence type="ECO:0000313" key="6">
    <source>
        <dbReference type="WBParaSite" id="nRc.2.0.1.t22168-RA"/>
    </source>
</evidence>
<dbReference type="InterPro" id="IPR006800">
    <property type="entry name" value="Pellino_fam"/>
</dbReference>
<dbReference type="GO" id="GO:0000209">
    <property type="term" value="P:protein polyubiquitination"/>
    <property type="evidence" value="ECO:0007669"/>
    <property type="project" value="InterPro"/>
</dbReference>
<feature type="domain" description="Pellino FHA" evidence="3">
    <location>
        <begin position="3"/>
        <end position="249"/>
    </location>
</feature>
<comment type="similarity">
    <text evidence="1">Belongs to the pellino family.</text>
</comment>
<keyword evidence="2" id="KW-0597">Phosphoprotein</keyword>
<evidence type="ECO:0000256" key="2">
    <source>
        <dbReference type="ARBA" id="ARBA00022553"/>
    </source>
</evidence>
<evidence type="ECO:0000259" key="4">
    <source>
        <dbReference type="Pfam" id="PF20723"/>
    </source>
</evidence>
<dbReference type="InterPro" id="IPR048334">
    <property type="entry name" value="Pellino_FHA"/>
</dbReference>
<dbReference type="OMA" id="PWAYMRC"/>
<evidence type="ECO:0000256" key="1">
    <source>
        <dbReference type="ARBA" id="ARBA00005639"/>
    </source>
</evidence>
<dbReference type="GO" id="GO:0008592">
    <property type="term" value="P:regulation of Toll signaling pathway"/>
    <property type="evidence" value="ECO:0007669"/>
    <property type="project" value="InterPro"/>
</dbReference>
<dbReference type="GO" id="GO:0061630">
    <property type="term" value="F:ubiquitin protein ligase activity"/>
    <property type="evidence" value="ECO:0007669"/>
    <property type="project" value="InterPro"/>
</dbReference>
<evidence type="ECO:0000313" key="5">
    <source>
        <dbReference type="Proteomes" id="UP000887565"/>
    </source>
</evidence>
<evidence type="ECO:0000259" key="3">
    <source>
        <dbReference type="Pfam" id="PF04710"/>
    </source>
</evidence>
<protein>
    <submittedName>
        <fullName evidence="6">Pellino</fullName>
    </submittedName>
</protein>
<reference evidence="6" key="1">
    <citation type="submission" date="2022-11" db="UniProtKB">
        <authorList>
            <consortium name="WormBaseParasite"/>
        </authorList>
    </citation>
    <scope>IDENTIFICATION</scope>
</reference>
<dbReference type="PANTHER" id="PTHR12098">
    <property type="entry name" value="E3 UBIQUITIN-PROTEIN LIGASE PELLINO-RELATED"/>
    <property type="match status" value="1"/>
</dbReference>
<dbReference type="PANTHER" id="PTHR12098:SF2">
    <property type="entry name" value="PROTEIN PELLINO"/>
    <property type="match status" value="1"/>
</dbReference>
<sequence>MTTKYGELIVLGYNGQSRNDNDRNVLPHNSRFELLKRPRPNGVIKFRDHAVDDREKTELLKSSFHSVTYTLCRNKSVVVEYRLDENSDMLQIGRSSEPQIDFTVVDTYLGVDCFSPDIFNKPSQSTISRFACRILVQRDEPHEARVFAAGFDSSKNIFLGEKATKWHKKNVNNDGATTTATMYAWREVSVDGDVYTLRKTRSSPTRGEKVDNESNILRDGTLIDLCGATLLFRSANGLACSPTREDLDQTLDRLNAGRPVCPVNLNTLIIPRRKSDSLFDSERQPYCYSNCGHVQGRHAWGHKDKSSNKDSIEKHRCPMCNTESGRIIQLTMGMEPTFHLDSSALNYAFNPCGHIASEKTVNNKNLCILKMQH</sequence>
<keyword evidence="5" id="KW-1185">Reference proteome</keyword>
<dbReference type="Pfam" id="PF20723">
    <property type="entry name" value="Pellino_RING"/>
    <property type="match status" value="1"/>
</dbReference>
<accession>A0A915J8T8</accession>
<dbReference type="WBParaSite" id="nRc.2.0.1.t22168-RA">
    <property type="protein sequence ID" value="nRc.2.0.1.t22168-RA"/>
    <property type="gene ID" value="nRc.2.0.1.g22168"/>
</dbReference>
<dbReference type="Pfam" id="PF04710">
    <property type="entry name" value="Pellino_FHA"/>
    <property type="match status" value="1"/>
</dbReference>
<dbReference type="AlphaFoldDB" id="A0A915J8T8"/>
<name>A0A915J8T8_ROMCU</name>
<proteinExistence type="inferred from homology"/>
<organism evidence="5 6">
    <name type="scientific">Romanomermis culicivorax</name>
    <name type="common">Nematode worm</name>
    <dbReference type="NCBI Taxonomy" id="13658"/>
    <lineage>
        <taxon>Eukaryota</taxon>
        <taxon>Metazoa</taxon>
        <taxon>Ecdysozoa</taxon>
        <taxon>Nematoda</taxon>
        <taxon>Enoplea</taxon>
        <taxon>Dorylaimia</taxon>
        <taxon>Mermithida</taxon>
        <taxon>Mermithoidea</taxon>
        <taxon>Mermithidae</taxon>
        <taxon>Romanomermis</taxon>
    </lineage>
</organism>